<gene>
    <name evidence="1" type="ORF">V5S96_11115</name>
</gene>
<evidence type="ECO:0000313" key="1">
    <source>
        <dbReference type="EMBL" id="MEJ4100901.1"/>
    </source>
</evidence>
<dbReference type="EMBL" id="JBAHVJ010000013">
    <property type="protein sequence ID" value="MEJ4100901.1"/>
    <property type="molecule type" value="Genomic_DNA"/>
</dbReference>
<accession>A0ABU8P120</accession>
<dbReference type="RefSeq" id="WP_337891034.1">
    <property type="nucleotide sequence ID" value="NZ_JBAHVI010000012.1"/>
</dbReference>
<name>A0ABU8P120_9CORY</name>
<reference evidence="1 2" key="1">
    <citation type="submission" date="2024-02" db="EMBL/GenBank/DDBJ databases">
        <title>Whole genome sequencing and characterization of Corynebacterium isolated from the ocular surface of dry eye disease sufferers.</title>
        <authorList>
            <person name="Naqvi M."/>
        </authorList>
    </citation>
    <scope>NUCLEOTIDE SEQUENCE [LARGE SCALE GENOMIC DNA]</scope>
    <source>
        <strain evidence="1 2">PCRF</strain>
    </source>
</reference>
<organism evidence="1 2">
    <name type="scientific">Corynebacterium mastitidis</name>
    <dbReference type="NCBI Taxonomy" id="161890"/>
    <lineage>
        <taxon>Bacteria</taxon>
        <taxon>Bacillati</taxon>
        <taxon>Actinomycetota</taxon>
        <taxon>Actinomycetes</taxon>
        <taxon>Mycobacteriales</taxon>
        <taxon>Corynebacteriaceae</taxon>
        <taxon>Corynebacterium</taxon>
    </lineage>
</organism>
<evidence type="ECO:0000313" key="2">
    <source>
        <dbReference type="Proteomes" id="UP001359781"/>
    </source>
</evidence>
<sequence length="120" mass="13535">MTNTNQLQRIIADMKYCHEKMGVLQDQIAILRSITLAAIREAAEIEKNHLGVGAKAAPEHPEYLVTEEDYRGAPEGTIIAAGDGSPLEWREEGWMYGDEEFPIRAITGDPRRVLRWGWEA</sequence>
<dbReference type="Proteomes" id="UP001359781">
    <property type="component" value="Unassembled WGS sequence"/>
</dbReference>
<comment type="caution">
    <text evidence="1">The sequence shown here is derived from an EMBL/GenBank/DDBJ whole genome shotgun (WGS) entry which is preliminary data.</text>
</comment>
<keyword evidence="2" id="KW-1185">Reference proteome</keyword>
<protein>
    <submittedName>
        <fullName evidence="1">Uncharacterized protein</fullName>
    </submittedName>
</protein>
<proteinExistence type="predicted"/>